<gene>
    <name evidence="2" type="ORF">SAMN05444368_0641</name>
</gene>
<keyword evidence="3" id="KW-1185">Reference proteome</keyword>
<reference evidence="2 3" key="1">
    <citation type="submission" date="2016-11" db="EMBL/GenBank/DDBJ databases">
        <authorList>
            <person name="Varghese N."/>
            <person name="Submissions S."/>
        </authorList>
    </citation>
    <scope>NUCLEOTIDE SEQUENCE [LARGE SCALE GENOMIC DNA]</scope>
    <source>
        <strain evidence="2 3">DSM 20664</strain>
    </source>
</reference>
<sequence>MPLQELIEGDRVVGAKSVLRRMLRSEIEKVFIARDADAEVSEPVLREAEIRKIPVEWVDSSKVLGRACVIERPAAVAGLLKCRQAKEA</sequence>
<accession>A0ABY1JC06</accession>
<dbReference type="RefSeq" id="WP_074199244.1">
    <property type="nucleotide sequence ID" value="NZ_DAONLC010000001.1"/>
</dbReference>
<evidence type="ECO:0000313" key="3">
    <source>
        <dbReference type="Proteomes" id="UP000185093"/>
    </source>
</evidence>
<proteinExistence type="predicted"/>
<evidence type="ECO:0000259" key="1">
    <source>
        <dbReference type="Pfam" id="PF01248"/>
    </source>
</evidence>
<dbReference type="SUPFAM" id="SSF55315">
    <property type="entry name" value="L30e-like"/>
    <property type="match status" value="1"/>
</dbReference>
<dbReference type="InterPro" id="IPR004038">
    <property type="entry name" value="Ribosomal_eL8/eL30/eS12/Gad45"/>
</dbReference>
<dbReference type="EMBL" id="FSQZ01000001">
    <property type="protein sequence ID" value="SIN64636.1"/>
    <property type="molecule type" value="Genomic_DNA"/>
</dbReference>
<feature type="domain" description="Ribosomal protein eL8/eL30/eS12/Gadd45" evidence="1">
    <location>
        <begin position="12"/>
        <end position="86"/>
    </location>
</feature>
<protein>
    <submittedName>
        <fullName evidence="2">Large subunit ribosomal protein L7A</fullName>
    </submittedName>
</protein>
<keyword evidence="2" id="KW-0689">Ribosomal protein</keyword>
<dbReference type="Gene3D" id="3.30.1330.30">
    <property type="match status" value="1"/>
</dbReference>
<keyword evidence="2" id="KW-0687">Ribonucleoprotein</keyword>
<dbReference type="Pfam" id="PF01248">
    <property type="entry name" value="Ribosomal_L7Ae"/>
    <property type="match status" value="1"/>
</dbReference>
<name>A0ABY1JC06_9BACT</name>
<dbReference type="InterPro" id="IPR029064">
    <property type="entry name" value="Ribosomal_eL30-like_sf"/>
</dbReference>
<comment type="caution">
    <text evidence="2">The sequence shown here is derived from an EMBL/GenBank/DDBJ whole genome shotgun (WGS) entry which is preliminary data.</text>
</comment>
<dbReference type="Proteomes" id="UP000185093">
    <property type="component" value="Unassembled WGS sequence"/>
</dbReference>
<dbReference type="GO" id="GO:0005840">
    <property type="term" value="C:ribosome"/>
    <property type="evidence" value="ECO:0007669"/>
    <property type="project" value="UniProtKB-KW"/>
</dbReference>
<organism evidence="2 3">
    <name type="scientific">Acetomicrobium flavidum</name>
    <dbReference type="NCBI Taxonomy" id="49896"/>
    <lineage>
        <taxon>Bacteria</taxon>
        <taxon>Thermotogati</taxon>
        <taxon>Synergistota</taxon>
        <taxon>Synergistia</taxon>
        <taxon>Synergistales</taxon>
        <taxon>Acetomicrobiaceae</taxon>
        <taxon>Acetomicrobium</taxon>
    </lineage>
</organism>
<evidence type="ECO:0000313" key="2">
    <source>
        <dbReference type="EMBL" id="SIN64636.1"/>
    </source>
</evidence>